<keyword evidence="2" id="KW-0472">Membrane</keyword>
<feature type="transmembrane region" description="Helical" evidence="2">
    <location>
        <begin position="237"/>
        <end position="260"/>
    </location>
</feature>
<evidence type="ECO:0000313" key="3">
    <source>
        <dbReference type="EMBL" id="KAB8297563.1"/>
    </source>
</evidence>
<feature type="transmembrane region" description="Helical" evidence="2">
    <location>
        <begin position="194"/>
        <end position="216"/>
    </location>
</feature>
<feature type="transmembrane region" description="Helical" evidence="2">
    <location>
        <begin position="117"/>
        <end position="136"/>
    </location>
</feature>
<comment type="caution">
    <text evidence="3">The sequence shown here is derived from an EMBL/GenBank/DDBJ whole genome shotgun (WGS) entry which is preliminary data.</text>
</comment>
<evidence type="ECO:0000256" key="2">
    <source>
        <dbReference type="SAM" id="Phobius"/>
    </source>
</evidence>
<dbReference type="EMBL" id="WBSO01000007">
    <property type="protein sequence ID" value="KAB8297563.1"/>
    <property type="molecule type" value="Genomic_DNA"/>
</dbReference>
<evidence type="ECO:0000313" key="4">
    <source>
        <dbReference type="Proteomes" id="UP000440041"/>
    </source>
</evidence>
<keyword evidence="4" id="KW-1185">Reference proteome</keyword>
<feature type="transmembrane region" description="Helical" evidence="2">
    <location>
        <begin position="83"/>
        <end position="105"/>
    </location>
</feature>
<name>A0A6A2VUC4_9BIFI</name>
<dbReference type="RefSeq" id="WP_152355745.1">
    <property type="nucleotide sequence ID" value="NZ_JBHLXF010000007.1"/>
</dbReference>
<gene>
    <name evidence="3" type="ORF">DSM100238_1166</name>
</gene>
<keyword evidence="2" id="KW-0812">Transmembrane</keyword>
<feature type="transmembrane region" description="Helical" evidence="2">
    <location>
        <begin position="298"/>
        <end position="317"/>
    </location>
</feature>
<feature type="transmembrane region" description="Helical" evidence="2">
    <location>
        <begin position="148"/>
        <end position="166"/>
    </location>
</feature>
<feature type="compositionally biased region" description="Basic residues" evidence="1">
    <location>
        <begin position="426"/>
        <end position="441"/>
    </location>
</feature>
<dbReference type="OrthoDB" id="3225559at2"/>
<dbReference type="AlphaFoldDB" id="A0A6A2VUC4"/>
<keyword evidence="2" id="KW-1133">Transmembrane helix</keyword>
<feature type="transmembrane region" description="Helical" evidence="2">
    <location>
        <begin position="43"/>
        <end position="63"/>
    </location>
</feature>
<sequence length="461" mass="50644">MGRNQRAESSGLISCVVCAVIGYFAMTMFRAYAPAIWQLTQRTFTACSGIAAACAIVSFIIGYTHFSRSLREKHHWYLVVRRLFEVLALSVVYGSTIFLATFMLLDMINSLMGKTMTGYLPAICAAISGIVGYLTFVQAELMNAKTLASLLPFFIISGVSTAGSTSDDPYWANNNFSQLGDRTTFAARMFNSTLMLGGICIVIISYFAISELVANYRQRLRWHGDETKLGAGPIPHFVARTALLSILLTLAGIEFFGIGMFRYTPHPILHNVFARSLPGVMGILLLALPWLAPQLSKAVYVISDLAIVVCAYTGIIWLEGENTLTNVEAFAGLLFLGWFVVFTRQIAAIETDRIQDQLLHAQFDVAASDNDADAMRTVPIPVNVPVTRQSRNDVDAAEPGMPVVASADRTADGTTSNTSDAEHQARSRRPHWLLWPHSKRHATIETKPVDSSLESRLASDQ</sequence>
<feature type="transmembrane region" description="Helical" evidence="2">
    <location>
        <begin position="329"/>
        <end position="347"/>
    </location>
</feature>
<feature type="transmembrane region" description="Helical" evidence="2">
    <location>
        <begin position="12"/>
        <end position="31"/>
    </location>
</feature>
<feature type="transmembrane region" description="Helical" evidence="2">
    <location>
        <begin position="272"/>
        <end position="291"/>
    </location>
</feature>
<protein>
    <submittedName>
        <fullName evidence="3">ABC transporter permease</fullName>
    </submittedName>
</protein>
<proteinExistence type="predicted"/>
<reference evidence="3 4" key="1">
    <citation type="submission" date="2019-09" db="EMBL/GenBank/DDBJ databases">
        <title>Characterization of the phylogenetic diversity of two novel species belonging to the genus Bifidobacterium: Bifidobacterium cebidarum sp. nov. and Bifidobacterium leontopitheci sp. nov.</title>
        <authorList>
            <person name="Lugli G.A."/>
            <person name="Duranti S."/>
            <person name="Milani C."/>
            <person name="Turroni F."/>
            <person name="Ventura M."/>
        </authorList>
    </citation>
    <scope>NUCLEOTIDE SEQUENCE [LARGE SCALE GENOMIC DNA]</scope>
    <source>
        <strain evidence="3 4">DSM 100238</strain>
    </source>
</reference>
<evidence type="ECO:0000256" key="1">
    <source>
        <dbReference type="SAM" id="MobiDB-lite"/>
    </source>
</evidence>
<accession>A0A6A2VUC4</accession>
<dbReference type="Proteomes" id="UP000440041">
    <property type="component" value="Unassembled WGS sequence"/>
</dbReference>
<organism evidence="3 4">
    <name type="scientific">Bifidobacterium apri</name>
    <dbReference type="NCBI Taxonomy" id="1769423"/>
    <lineage>
        <taxon>Bacteria</taxon>
        <taxon>Bacillati</taxon>
        <taxon>Actinomycetota</taxon>
        <taxon>Actinomycetes</taxon>
        <taxon>Bifidobacteriales</taxon>
        <taxon>Bifidobacteriaceae</taxon>
        <taxon>Bifidobacterium</taxon>
    </lineage>
</organism>
<feature type="region of interest" description="Disordered" evidence="1">
    <location>
        <begin position="389"/>
        <end position="461"/>
    </location>
</feature>
<feature type="compositionally biased region" description="Polar residues" evidence="1">
    <location>
        <begin position="452"/>
        <end position="461"/>
    </location>
</feature>